<dbReference type="Gene3D" id="3.30.565.10">
    <property type="entry name" value="Histidine kinase-like ATPase, C-terminal domain"/>
    <property type="match status" value="1"/>
</dbReference>
<dbReference type="InterPro" id="IPR010559">
    <property type="entry name" value="Sig_transdc_His_kin_internal"/>
</dbReference>
<dbReference type="GO" id="GO:0000155">
    <property type="term" value="F:phosphorelay sensor kinase activity"/>
    <property type="evidence" value="ECO:0007669"/>
    <property type="project" value="InterPro"/>
</dbReference>
<reference evidence="1" key="1">
    <citation type="submission" date="2020-05" db="EMBL/GenBank/DDBJ databases">
        <title>Chitinophaga laudate sp. nov., isolated from a tropical peat swamp.</title>
        <authorList>
            <person name="Goh C.B.S."/>
            <person name="Lee M.S."/>
            <person name="Parimannan S."/>
            <person name="Pasbakhsh P."/>
            <person name="Yule C.M."/>
            <person name="Rajandas H."/>
            <person name="Loke S."/>
            <person name="Croft L."/>
            <person name="Tan J.B.L."/>
        </authorList>
    </citation>
    <scope>NUCLEOTIDE SEQUENCE</scope>
    <source>
        <strain evidence="1">Mgbs1</strain>
    </source>
</reference>
<dbReference type="GO" id="GO:0016020">
    <property type="term" value="C:membrane"/>
    <property type="evidence" value="ECO:0007669"/>
    <property type="project" value="InterPro"/>
</dbReference>
<dbReference type="EMBL" id="RIAR02000003">
    <property type="protein sequence ID" value="NSL91230.1"/>
    <property type="molecule type" value="Genomic_DNA"/>
</dbReference>
<dbReference type="InterPro" id="IPR036890">
    <property type="entry name" value="HATPase_C_sf"/>
</dbReference>
<evidence type="ECO:0000313" key="2">
    <source>
        <dbReference type="Proteomes" id="UP000281028"/>
    </source>
</evidence>
<proteinExistence type="predicted"/>
<evidence type="ECO:0000313" key="1">
    <source>
        <dbReference type="EMBL" id="NSL91230.1"/>
    </source>
</evidence>
<organism evidence="1 2">
    <name type="scientific">Chitinophaga solisilvae</name>
    <dbReference type="NCBI Taxonomy" id="1233460"/>
    <lineage>
        <taxon>Bacteria</taxon>
        <taxon>Pseudomonadati</taxon>
        <taxon>Bacteroidota</taxon>
        <taxon>Chitinophagia</taxon>
        <taxon>Chitinophagales</taxon>
        <taxon>Chitinophagaceae</taxon>
        <taxon>Chitinophaga</taxon>
    </lineage>
</organism>
<dbReference type="SUPFAM" id="SSF55874">
    <property type="entry name" value="ATPase domain of HSP90 chaperone/DNA topoisomerase II/histidine kinase"/>
    <property type="match status" value="1"/>
</dbReference>
<dbReference type="OrthoDB" id="9792992at2"/>
<dbReference type="PANTHER" id="PTHR34220:SF7">
    <property type="entry name" value="SENSOR HISTIDINE KINASE YPDA"/>
    <property type="match status" value="1"/>
</dbReference>
<dbReference type="InterPro" id="IPR050640">
    <property type="entry name" value="Bact_2-comp_sensor_kinase"/>
</dbReference>
<keyword evidence="1" id="KW-0808">Transferase</keyword>
<dbReference type="PANTHER" id="PTHR34220">
    <property type="entry name" value="SENSOR HISTIDINE KINASE YPDA"/>
    <property type="match status" value="1"/>
</dbReference>
<sequence>MPVIENIVNFSNRRRILAHCLLWATIFIWTMIRHDSFRITDQQPFYTKYDTLYKEVLCVLLDISFAMIGAYFVSYRILPALMKATNYFWILVEFLVGVYIICTVARITTIYLLEPVVRTPPFDQEPILEILTDFRQLFRNYFISIFSVSILFIFLKLIKDQYVSNKRTLEQEKKKTEIELTSLKAQLNPHFLFNTLNNIYSLSLMNAPQTSTSIARLSDILDHLLYRCSGKFVPVSQEINLLHNYIELEKLRYDDRLQITFRHNTETEAHIAPLILLSLVENAFKHGAGEDAGSPAIKISLEFTRNIFSFEVKNTFRNSATTKDSSNQIGLTNIRKQLELIYPGSHIFLTNVEDGVFTAHLQIMMKEKK</sequence>
<keyword evidence="1" id="KW-0418">Kinase</keyword>
<protein>
    <submittedName>
        <fullName evidence="1">Sensor histidine kinase</fullName>
    </submittedName>
</protein>
<dbReference type="Pfam" id="PF06580">
    <property type="entry name" value="His_kinase"/>
    <property type="match status" value="1"/>
</dbReference>
<gene>
    <name evidence="1" type="ORF">ECE50_030690</name>
</gene>
<keyword evidence="2" id="KW-1185">Reference proteome</keyword>
<accession>A0A3S1AXX3</accession>
<dbReference type="AlphaFoldDB" id="A0A3S1AXX3"/>
<comment type="caution">
    <text evidence="1">The sequence shown here is derived from an EMBL/GenBank/DDBJ whole genome shotgun (WGS) entry which is preliminary data.</text>
</comment>
<name>A0A3S1AXX3_9BACT</name>
<dbReference type="Proteomes" id="UP000281028">
    <property type="component" value="Unassembled WGS sequence"/>
</dbReference>